<dbReference type="AlphaFoldDB" id="A0A3S1A5U6"/>
<gene>
    <name evidence="1" type="ORF">DSM106972_095260</name>
</gene>
<dbReference type="EMBL" id="RSCL01000054">
    <property type="protein sequence ID" value="RUS93927.1"/>
    <property type="molecule type" value="Genomic_DNA"/>
</dbReference>
<reference evidence="1" key="2">
    <citation type="journal article" date="2019" name="Genome Biol. Evol.">
        <title>Day and night: Metabolic profiles and evolutionary relationships of six axenic non-marine cyanobacteria.</title>
        <authorList>
            <person name="Will S.E."/>
            <person name="Henke P."/>
            <person name="Boedeker C."/>
            <person name="Huang S."/>
            <person name="Brinkmann H."/>
            <person name="Rohde M."/>
            <person name="Jarek M."/>
            <person name="Friedl T."/>
            <person name="Seufert S."/>
            <person name="Schumacher M."/>
            <person name="Overmann J."/>
            <person name="Neumann-Schaal M."/>
            <person name="Petersen J."/>
        </authorList>
    </citation>
    <scope>NUCLEOTIDE SEQUENCE [LARGE SCALE GENOMIC DNA]</scope>
    <source>
        <strain evidence="1">PCC 7102</strain>
    </source>
</reference>
<sequence>MVGLLCSKVLDINRLISKIPAIFLLDKSMPFDIEGKLRHGDGATTTQFVLAGMGNFKSIIFYT</sequence>
<dbReference type="Proteomes" id="UP000271624">
    <property type="component" value="Unassembled WGS sequence"/>
</dbReference>
<reference evidence="1" key="1">
    <citation type="submission" date="2018-12" db="EMBL/GenBank/DDBJ databases">
        <authorList>
            <person name="Will S."/>
            <person name="Neumann-Schaal M."/>
            <person name="Henke P."/>
        </authorList>
    </citation>
    <scope>NUCLEOTIDE SEQUENCE</scope>
    <source>
        <strain evidence="1">PCC 7102</strain>
    </source>
</reference>
<proteinExistence type="predicted"/>
<evidence type="ECO:0000313" key="1">
    <source>
        <dbReference type="EMBL" id="RUS93927.1"/>
    </source>
</evidence>
<organism evidence="1 2">
    <name type="scientific">Dulcicalothrix desertica PCC 7102</name>
    <dbReference type="NCBI Taxonomy" id="232991"/>
    <lineage>
        <taxon>Bacteria</taxon>
        <taxon>Bacillati</taxon>
        <taxon>Cyanobacteriota</taxon>
        <taxon>Cyanophyceae</taxon>
        <taxon>Nostocales</taxon>
        <taxon>Calotrichaceae</taxon>
        <taxon>Dulcicalothrix</taxon>
    </lineage>
</organism>
<evidence type="ECO:0000313" key="2">
    <source>
        <dbReference type="Proteomes" id="UP000271624"/>
    </source>
</evidence>
<accession>A0A3S1A5U6</accession>
<name>A0A3S1A5U6_9CYAN</name>
<dbReference type="RefSeq" id="WP_127087441.1">
    <property type="nucleotide sequence ID" value="NZ_RSCL01000054.1"/>
</dbReference>
<protein>
    <submittedName>
        <fullName evidence="1">Uncharacterized protein</fullName>
    </submittedName>
</protein>
<comment type="caution">
    <text evidence="1">The sequence shown here is derived from an EMBL/GenBank/DDBJ whole genome shotgun (WGS) entry which is preliminary data.</text>
</comment>
<keyword evidence="2" id="KW-1185">Reference proteome</keyword>
<dbReference type="OrthoDB" id="9986093at2"/>